<dbReference type="EMBL" id="SRLE01000001">
    <property type="protein sequence ID" value="TGD76047.1"/>
    <property type="molecule type" value="Genomic_DNA"/>
</dbReference>
<comment type="caution">
    <text evidence="2">The sequence shown here is derived from an EMBL/GenBank/DDBJ whole genome shotgun (WGS) entry which is preliminary data.</text>
</comment>
<sequence>MRKLLLLTSLILLFVGIPAQAATVQYDETGRIVGALGVDVSGVRYDVLFLEGSCVSLASGCDESSDFVFQSSSQANAASWALINQVFIGGNLGPVDNTYGCDDPAYCGAVSAYWQDGTVGGSMASRQDQGGAIATGVSWFTLDSGYENLSSADYTYLTGAVWSVATVPVPAAAWLFGCGLLGLVLSSRPRPAATPV</sequence>
<keyword evidence="3" id="KW-1185">Reference proteome</keyword>
<dbReference type="Proteomes" id="UP000298050">
    <property type="component" value="Unassembled WGS sequence"/>
</dbReference>
<keyword evidence="1" id="KW-0732">Signal</keyword>
<dbReference type="OrthoDB" id="5567186at2"/>
<name>A0A4Z0M9J7_9GAMM</name>
<feature type="chain" id="PRO_5021400090" description="PEP-CTERM sorting domain-containing protein" evidence="1">
    <location>
        <begin position="22"/>
        <end position="196"/>
    </location>
</feature>
<evidence type="ECO:0000313" key="2">
    <source>
        <dbReference type="EMBL" id="TGD76047.1"/>
    </source>
</evidence>
<feature type="signal peptide" evidence="1">
    <location>
        <begin position="1"/>
        <end position="21"/>
    </location>
</feature>
<evidence type="ECO:0000256" key="1">
    <source>
        <dbReference type="SAM" id="SignalP"/>
    </source>
</evidence>
<dbReference type="RefSeq" id="WP_135440624.1">
    <property type="nucleotide sequence ID" value="NZ_SRLE01000001.1"/>
</dbReference>
<proteinExistence type="predicted"/>
<evidence type="ECO:0008006" key="4">
    <source>
        <dbReference type="Google" id="ProtNLM"/>
    </source>
</evidence>
<dbReference type="AlphaFoldDB" id="A0A4Z0M9J7"/>
<organism evidence="2 3">
    <name type="scientific">Mangrovimicrobium sediminis</name>
    <dbReference type="NCBI Taxonomy" id="2562682"/>
    <lineage>
        <taxon>Bacteria</taxon>
        <taxon>Pseudomonadati</taxon>
        <taxon>Pseudomonadota</taxon>
        <taxon>Gammaproteobacteria</taxon>
        <taxon>Cellvibrionales</taxon>
        <taxon>Halieaceae</taxon>
        <taxon>Mangrovimicrobium</taxon>
    </lineage>
</organism>
<reference evidence="2 3" key="1">
    <citation type="submission" date="2019-04" db="EMBL/GenBank/DDBJ databases">
        <title>Taxonomy of novel Haliea sp. from mangrove soil of West Coast of India.</title>
        <authorList>
            <person name="Verma A."/>
            <person name="Kumar P."/>
            <person name="Krishnamurthi S."/>
        </authorList>
    </citation>
    <scope>NUCLEOTIDE SEQUENCE [LARGE SCALE GENOMIC DNA]</scope>
    <source>
        <strain evidence="2 3">SAOS-164</strain>
    </source>
</reference>
<protein>
    <recommendedName>
        <fullName evidence="4">PEP-CTERM sorting domain-containing protein</fullName>
    </recommendedName>
</protein>
<evidence type="ECO:0000313" key="3">
    <source>
        <dbReference type="Proteomes" id="UP000298050"/>
    </source>
</evidence>
<gene>
    <name evidence="2" type="ORF">E4634_00395</name>
</gene>
<accession>A0A4Z0M9J7</accession>